<keyword evidence="4" id="KW-1185">Reference proteome</keyword>
<evidence type="ECO:0000259" key="2">
    <source>
        <dbReference type="Pfam" id="PF14291"/>
    </source>
</evidence>
<dbReference type="PANTHER" id="PTHR11697:SF230">
    <property type="entry name" value="ZINC FINGER, MYM DOMAIN CONTAINING 1"/>
    <property type="match status" value="1"/>
</dbReference>
<dbReference type="InterPro" id="IPR055298">
    <property type="entry name" value="AtLOH3-like"/>
</dbReference>
<evidence type="ECO:0000313" key="4">
    <source>
        <dbReference type="Proteomes" id="UP001151760"/>
    </source>
</evidence>
<dbReference type="SUPFAM" id="SSF53098">
    <property type="entry name" value="Ribonuclease H-like"/>
    <property type="match status" value="1"/>
</dbReference>
<sequence length="360" mass="40291">MSTVKKKVRILDWFTPIQKKAKTQDGCFSTPQPLTDPLPEDTETRTRNDKTNDTEKEKDFNVSAIPHDPGLRINILDYNPNDQDVQMSLCLRYVNKKGAVVECFIGVVHVKGTTAVTLKKAIHSLLADHSLSPSKIRGQGYDGASNMKGEINGLKTLILKESPSAYYIHCFAHQLQLTLVAVSKKSLDCGWLFETLTNLLNVVGVSCKRNEMLKEAQAQNVAQAFDDDEYASGKGKNQELGLGRPGDTRWGSHYKLINNVISLYSIIVDVLEKIGDVSSNPDDQLKAETVSYALESFDFVFLAHLMKRLFGVANDLNYALQKKDQDIVEAMSLVELTKERRAKDKELKIGRSSKTYDFLL</sequence>
<accession>A0ABQ5H048</accession>
<dbReference type="PANTHER" id="PTHR11697">
    <property type="entry name" value="GENERAL TRANSCRIPTION FACTOR 2-RELATED ZINC FINGER PROTEIN"/>
    <property type="match status" value="1"/>
</dbReference>
<dbReference type="InterPro" id="IPR025398">
    <property type="entry name" value="DUF4371"/>
</dbReference>
<protein>
    <submittedName>
        <fullName evidence="3">Zinc finger MYM-type protein 1-like protein</fullName>
    </submittedName>
</protein>
<evidence type="ECO:0000256" key="1">
    <source>
        <dbReference type="SAM" id="MobiDB-lite"/>
    </source>
</evidence>
<dbReference type="Proteomes" id="UP001151760">
    <property type="component" value="Unassembled WGS sequence"/>
</dbReference>
<reference evidence="3" key="1">
    <citation type="journal article" date="2022" name="Int. J. Mol. Sci.">
        <title>Draft Genome of Tanacetum Coccineum: Genomic Comparison of Closely Related Tanacetum-Family Plants.</title>
        <authorList>
            <person name="Yamashiro T."/>
            <person name="Shiraishi A."/>
            <person name="Nakayama K."/>
            <person name="Satake H."/>
        </authorList>
    </citation>
    <scope>NUCLEOTIDE SEQUENCE</scope>
</reference>
<name>A0ABQ5H048_9ASTR</name>
<gene>
    <name evidence="3" type="ORF">Tco_1055271</name>
</gene>
<feature type="compositionally biased region" description="Basic and acidic residues" evidence="1">
    <location>
        <begin position="42"/>
        <end position="58"/>
    </location>
</feature>
<dbReference type="EMBL" id="BQNB010019036">
    <property type="protein sequence ID" value="GJT80929.1"/>
    <property type="molecule type" value="Genomic_DNA"/>
</dbReference>
<dbReference type="Pfam" id="PF14291">
    <property type="entry name" value="DUF4371"/>
    <property type="match status" value="1"/>
</dbReference>
<reference evidence="3" key="2">
    <citation type="submission" date="2022-01" db="EMBL/GenBank/DDBJ databases">
        <authorList>
            <person name="Yamashiro T."/>
            <person name="Shiraishi A."/>
            <person name="Satake H."/>
            <person name="Nakayama K."/>
        </authorList>
    </citation>
    <scope>NUCLEOTIDE SEQUENCE</scope>
</reference>
<dbReference type="InterPro" id="IPR012337">
    <property type="entry name" value="RNaseH-like_sf"/>
</dbReference>
<feature type="region of interest" description="Disordered" evidence="1">
    <location>
        <begin position="24"/>
        <end position="58"/>
    </location>
</feature>
<organism evidence="3 4">
    <name type="scientific">Tanacetum coccineum</name>
    <dbReference type="NCBI Taxonomy" id="301880"/>
    <lineage>
        <taxon>Eukaryota</taxon>
        <taxon>Viridiplantae</taxon>
        <taxon>Streptophyta</taxon>
        <taxon>Embryophyta</taxon>
        <taxon>Tracheophyta</taxon>
        <taxon>Spermatophyta</taxon>
        <taxon>Magnoliopsida</taxon>
        <taxon>eudicotyledons</taxon>
        <taxon>Gunneridae</taxon>
        <taxon>Pentapetalae</taxon>
        <taxon>asterids</taxon>
        <taxon>campanulids</taxon>
        <taxon>Asterales</taxon>
        <taxon>Asteraceae</taxon>
        <taxon>Asteroideae</taxon>
        <taxon>Anthemideae</taxon>
        <taxon>Anthemidinae</taxon>
        <taxon>Tanacetum</taxon>
    </lineage>
</organism>
<evidence type="ECO:0000313" key="3">
    <source>
        <dbReference type="EMBL" id="GJT80929.1"/>
    </source>
</evidence>
<proteinExistence type="predicted"/>
<feature type="domain" description="DUF4371" evidence="2">
    <location>
        <begin position="84"/>
        <end position="153"/>
    </location>
</feature>
<comment type="caution">
    <text evidence="3">The sequence shown here is derived from an EMBL/GenBank/DDBJ whole genome shotgun (WGS) entry which is preliminary data.</text>
</comment>